<evidence type="ECO:0000259" key="2">
    <source>
        <dbReference type="Pfam" id="PF05378"/>
    </source>
</evidence>
<evidence type="ECO:0000313" key="4">
    <source>
        <dbReference type="Proteomes" id="UP000317158"/>
    </source>
</evidence>
<reference evidence="3 4" key="1">
    <citation type="journal article" date="2019" name="Nat. Microbiol.">
        <title>Wide diversity of methane and short-chain alkane metabolisms in uncultured archaea.</title>
        <authorList>
            <person name="Borrel G."/>
            <person name="Adam P.S."/>
            <person name="McKay L.J."/>
            <person name="Chen L.X."/>
            <person name="Sierra-Garcia I.N."/>
            <person name="Sieber C.M."/>
            <person name="Letourneur Q."/>
            <person name="Ghozlane A."/>
            <person name="Andersen G.L."/>
            <person name="Li W.J."/>
            <person name="Hallam S.J."/>
            <person name="Muyzer G."/>
            <person name="de Oliveira V.M."/>
            <person name="Inskeep W.P."/>
            <person name="Banfield J.F."/>
            <person name="Gribaldo S."/>
        </authorList>
    </citation>
    <scope>NUCLEOTIDE SEQUENCE [LARGE SCALE GENOMIC DNA]</scope>
    <source>
        <strain evidence="3">NM1a</strain>
    </source>
</reference>
<dbReference type="Pfam" id="PF01968">
    <property type="entry name" value="Hydantoinase_A"/>
    <property type="match status" value="1"/>
</dbReference>
<dbReference type="SUPFAM" id="SSF53067">
    <property type="entry name" value="Actin-like ATPase domain"/>
    <property type="match status" value="1"/>
</dbReference>
<dbReference type="GO" id="GO:0017168">
    <property type="term" value="F:5-oxoprolinase (ATP-hydrolyzing) activity"/>
    <property type="evidence" value="ECO:0007669"/>
    <property type="project" value="TreeGrafter"/>
</dbReference>
<dbReference type="GO" id="GO:0006749">
    <property type="term" value="P:glutathione metabolic process"/>
    <property type="evidence" value="ECO:0007669"/>
    <property type="project" value="TreeGrafter"/>
</dbReference>
<dbReference type="InterPro" id="IPR045079">
    <property type="entry name" value="Oxoprolinase-like"/>
</dbReference>
<feature type="domain" description="Hydantoinase/oxoprolinase N-terminal" evidence="2">
    <location>
        <begin position="4"/>
        <end position="141"/>
    </location>
</feature>
<accession>A0A520KUC9</accession>
<dbReference type="InterPro" id="IPR002821">
    <property type="entry name" value="Hydantoinase_A"/>
</dbReference>
<dbReference type="Proteomes" id="UP000317158">
    <property type="component" value="Unassembled WGS sequence"/>
</dbReference>
<dbReference type="Pfam" id="PF05378">
    <property type="entry name" value="Hydant_A_N"/>
    <property type="match status" value="1"/>
</dbReference>
<evidence type="ECO:0000313" key="3">
    <source>
        <dbReference type="EMBL" id="RZN65211.1"/>
    </source>
</evidence>
<name>A0A520KUC9_METT2</name>
<dbReference type="EMBL" id="RXIF01000003">
    <property type="protein sequence ID" value="RZN65211.1"/>
    <property type="molecule type" value="Genomic_DNA"/>
</dbReference>
<feature type="domain" description="Hydantoinase A/oxoprolinase" evidence="1">
    <location>
        <begin position="167"/>
        <end position="317"/>
    </location>
</feature>
<dbReference type="PANTHER" id="PTHR11365:SF2">
    <property type="entry name" value="5-OXOPROLINASE"/>
    <property type="match status" value="1"/>
</dbReference>
<dbReference type="AlphaFoldDB" id="A0A520KUC9"/>
<organism evidence="3 4">
    <name type="scientific">Methanoliparum thermophilum</name>
    <dbReference type="NCBI Taxonomy" id="2491083"/>
    <lineage>
        <taxon>Archaea</taxon>
        <taxon>Methanobacteriati</taxon>
        <taxon>Methanobacteriota</taxon>
        <taxon>Candidatus Methanoliparia</taxon>
        <taxon>Candidatus Methanoliparales</taxon>
        <taxon>Candidatus Methanoliparaceae</taxon>
        <taxon>Candidatus Methanoliparum</taxon>
    </lineage>
</organism>
<proteinExistence type="predicted"/>
<gene>
    <name evidence="3" type="ORF">EF806_01455</name>
</gene>
<comment type="caution">
    <text evidence="3">The sequence shown here is derived from an EMBL/GenBank/DDBJ whole genome shotgun (WGS) entry which is preliminary data.</text>
</comment>
<dbReference type="InterPro" id="IPR043129">
    <property type="entry name" value="ATPase_NBD"/>
</dbReference>
<protein>
    <submittedName>
        <fullName evidence="3">Hydantoinase/oxoprolinase family protein</fullName>
    </submittedName>
</protein>
<dbReference type="PANTHER" id="PTHR11365">
    <property type="entry name" value="5-OXOPROLINASE RELATED"/>
    <property type="match status" value="1"/>
</dbReference>
<sequence length="501" mass="55035">MKFIGIDVGGTNTDAVKIEDGIIDYFKIPNEWDSIIEALKKLGDAKTSRTVVSSSLSLNLLYEEKGGETKTLIMAGPGLNFSNFGTNIEGCINHRGDIVEDIVVEEVVGKLLDKKDNLAVVGKFSNRNPSLEEKILNIALNYYDSTNIALGSDIQGLSFPRRINTTILSAKVKRSIVDLTKAIENYSSSFYYFKGDGGIVPHNLAIKNPLDLVNSSPATAALGAYYLTGEKNGLVIDIGGTTTDFIELVDGKPKLVENIELCGYKTLIRSVDTWVVPIGGDSYIDFSSNSIGLKRKGNAVAFKGEYITLTDLLNCIGEKIGDYNRSISAMKMISNNYRNLAESLVEKAIDLISKKSGNPSKIICTGYLGKYLAPMISERLNCSYIVPKFAEVANAIGAAVSRISLMLYQRIDTERGRIIWNGTVERIKDDARSLSREEIIDIAKNKVRSLALRYGAVEEDVKDVDLLYFNSYNIIRGWYKSGQISDCIVQINPGISSEVKS</sequence>
<dbReference type="GO" id="GO:0005829">
    <property type="term" value="C:cytosol"/>
    <property type="evidence" value="ECO:0007669"/>
    <property type="project" value="TreeGrafter"/>
</dbReference>
<dbReference type="InterPro" id="IPR008040">
    <property type="entry name" value="Hydant_A_N"/>
</dbReference>
<evidence type="ECO:0000259" key="1">
    <source>
        <dbReference type="Pfam" id="PF01968"/>
    </source>
</evidence>